<evidence type="ECO:0000256" key="4">
    <source>
        <dbReference type="ARBA" id="ARBA00022840"/>
    </source>
</evidence>
<dbReference type="PROSITE" id="PS50893">
    <property type="entry name" value="ABC_TRANSPORTER_2"/>
    <property type="match status" value="1"/>
</dbReference>
<dbReference type="InterPro" id="IPR003593">
    <property type="entry name" value="AAA+_ATPase"/>
</dbReference>
<keyword evidence="4 7" id="KW-0067">ATP-binding</keyword>
<dbReference type="AlphaFoldDB" id="A0AAE3VGW1"/>
<evidence type="ECO:0000256" key="1">
    <source>
        <dbReference type="ARBA" id="ARBA00005417"/>
    </source>
</evidence>
<evidence type="ECO:0000256" key="3">
    <source>
        <dbReference type="ARBA" id="ARBA00022741"/>
    </source>
</evidence>
<gene>
    <name evidence="7" type="ORF">J3R75_002283</name>
</gene>
<dbReference type="NCBIfam" id="TIGR01727">
    <property type="entry name" value="oligo_HPY"/>
    <property type="match status" value="1"/>
</dbReference>
<dbReference type="InterPro" id="IPR027417">
    <property type="entry name" value="P-loop_NTPase"/>
</dbReference>
<organism evidence="7 8">
    <name type="scientific">Oligosphaera ethanolica</name>
    <dbReference type="NCBI Taxonomy" id="760260"/>
    <lineage>
        <taxon>Bacteria</taxon>
        <taxon>Pseudomonadati</taxon>
        <taxon>Lentisphaerota</taxon>
        <taxon>Oligosphaeria</taxon>
        <taxon>Oligosphaerales</taxon>
        <taxon>Oligosphaeraceae</taxon>
        <taxon>Oligosphaera</taxon>
    </lineage>
</organism>
<protein>
    <submittedName>
        <fullName evidence="7">Oligopeptide/dipeptide ABC transporter ATP-binding protein</fullName>
    </submittedName>
</protein>
<accession>A0AAE3VGW1</accession>
<dbReference type="Proteomes" id="UP001238163">
    <property type="component" value="Unassembled WGS sequence"/>
</dbReference>
<dbReference type="GO" id="GO:0016887">
    <property type="term" value="F:ATP hydrolysis activity"/>
    <property type="evidence" value="ECO:0007669"/>
    <property type="project" value="InterPro"/>
</dbReference>
<evidence type="ECO:0000256" key="5">
    <source>
        <dbReference type="SAM" id="MobiDB-lite"/>
    </source>
</evidence>
<dbReference type="EMBL" id="JAUSVL010000001">
    <property type="protein sequence ID" value="MDQ0290176.1"/>
    <property type="molecule type" value="Genomic_DNA"/>
</dbReference>
<keyword evidence="3" id="KW-0547">Nucleotide-binding</keyword>
<dbReference type="PANTHER" id="PTHR43776:SF7">
    <property type="entry name" value="D,D-DIPEPTIDE TRANSPORT ATP-BINDING PROTEIN DDPF-RELATED"/>
    <property type="match status" value="1"/>
</dbReference>
<dbReference type="InterPro" id="IPR050319">
    <property type="entry name" value="ABC_transp_ATP-bind"/>
</dbReference>
<dbReference type="InterPro" id="IPR003439">
    <property type="entry name" value="ABC_transporter-like_ATP-bd"/>
</dbReference>
<name>A0AAE3VGW1_9BACT</name>
<feature type="region of interest" description="Disordered" evidence="5">
    <location>
        <begin position="328"/>
        <end position="352"/>
    </location>
</feature>
<dbReference type="Pfam" id="PF08352">
    <property type="entry name" value="oligo_HPY"/>
    <property type="match status" value="1"/>
</dbReference>
<feature type="domain" description="ABC transporter" evidence="6">
    <location>
        <begin position="20"/>
        <end position="259"/>
    </location>
</feature>
<keyword evidence="8" id="KW-1185">Reference proteome</keyword>
<proteinExistence type="inferred from homology"/>
<dbReference type="PANTHER" id="PTHR43776">
    <property type="entry name" value="TRANSPORT ATP-BINDING PROTEIN"/>
    <property type="match status" value="1"/>
</dbReference>
<dbReference type="Pfam" id="PF00005">
    <property type="entry name" value="ABC_tran"/>
    <property type="match status" value="1"/>
</dbReference>
<dbReference type="InterPro" id="IPR013563">
    <property type="entry name" value="Oligopep_ABC_C"/>
</dbReference>
<dbReference type="GO" id="GO:0015833">
    <property type="term" value="P:peptide transport"/>
    <property type="evidence" value="ECO:0007669"/>
    <property type="project" value="InterPro"/>
</dbReference>
<dbReference type="CDD" id="cd03257">
    <property type="entry name" value="ABC_NikE_OppD_transporters"/>
    <property type="match status" value="1"/>
</dbReference>
<dbReference type="Gene3D" id="3.40.50.300">
    <property type="entry name" value="P-loop containing nucleotide triphosphate hydrolases"/>
    <property type="match status" value="1"/>
</dbReference>
<dbReference type="SMART" id="SM00382">
    <property type="entry name" value="AAA"/>
    <property type="match status" value="1"/>
</dbReference>
<dbReference type="PROSITE" id="PS00211">
    <property type="entry name" value="ABC_TRANSPORTER_1"/>
    <property type="match status" value="1"/>
</dbReference>
<dbReference type="GO" id="GO:0055085">
    <property type="term" value="P:transmembrane transport"/>
    <property type="evidence" value="ECO:0007669"/>
    <property type="project" value="UniProtKB-ARBA"/>
</dbReference>
<dbReference type="InterPro" id="IPR017871">
    <property type="entry name" value="ABC_transporter-like_CS"/>
</dbReference>
<reference evidence="7" key="1">
    <citation type="submission" date="2023-07" db="EMBL/GenBank/DDBJ databases">
        <title>Genomic Encyclopedia of Type Strains, Phase IV (KMG-IV): sequencing the most valuable type-strain genomes for metagenomic binning, comparative biology and taxonomic classification.</title>
        <authorList>
            <person name="Goeker M."/>
        </authorList>
    </citation>
    <scope>NUCLEOTIDE SEQUENCE</scope>
    <source>
        <strain evidence="7">DSM 24202</strain>
    </source>
</reference>
<evidence type="ECO:0000313" key="7">
    <source>
        <dbReference type="EMBL" id="MDQ0290176.1"/>
    </source>
</evidence>
<evidence type="ECO:0000259" key="6">
    <source>
        <dbReference type="PROSITE" id="PS50893"/>
    </source>
</evidence>
<evidence type="ECO:0000313" key="8">
    <source>
        <dbReference type="Proteomes" id="UP001238163"/>
    </source>
</evidence>
<sequence>MPTMPEPLLAIKDLRVWFPIRKGVLNRVAGHVRAVDGVSLAMAKGETLGLVGESGCGKTTLGRAILGLEHARSGSIRFAGQELNGMAEKEHRLLRRRCQMIFQDPYSSLNPRMTAMDLITEGLAYHGLLAGRSREEAAAELMHEVGLDRDGIFRYPHEFSGGQRQRLSIARALSLQPDFIVCDEPVSALDVSVQAQVINLLLDLRAKHQLSYLFISHDLSVVRLIAQRVAVMYLGHIIECGSCADILDAPLHPYTQALISAVPTPGKDRRQRTVLTGEMPSPAAPPPGCPFHPRCPQAMPICRTTMPAESSIGDHSVRCHLITDNKNTANTSTDGKANGPGYDATPVQQEKT</sequence>
<keyword evidence="2" id="KW-0813">Transport</keyword>
<dbReference type="GO" id="GO:0005524">
    <property type="term" value="F:ATP binding"/>
    <property type="evidence" value="ECO:0007669"/>
    <property type="project" value="UniProtKB-KW"/>
</dbReference>
<evidence type="ECO:0000256" key="2">
    <source>
        <dbReference type="ARBA" id="ARBA00022448"/>
    </source>
</evidence>
<dbReference type="RefSeq" id="WP_307261591.1">
    <property type="nucleotide sequence ID" value="NZ_JAUSVL010000001.1"/>
</dbReference>
<comment type="similarity">
    <text evidence="1">Belongs to the ABC transporter superfamily.</text>
</comment>
<comment type="caution">
    <text evidence="7">The sequence shown here is derived from an EMBL/GenBank/DDBJ whole genome shotgun (WGS) entry which is preliminary data.</text>
</comment>
<dbReference type="FunFam" id="3.40.50.300:FF:000016">
    <property type="entry name" value="Oligopeptide ABC transporter ATP-binding component"/>
    <property type="match status" value="1"/>
</dbReference>
<dbReference type="SUPFAM" id="SSF52540">
    <property type="entry name" value="P-loop containing nucleoside triphosphate hydrolases"/>
    <property type="match status" value="1"/>
</dbReference>